<reference evidence="3" key="1">
    <citation type="submission" date="2021-06" db="EMBL/GenBank/DDBJ databases">
        <authorList>
            <person name="Hodson N. C."/>
            <person name="Mongue J. A."/>
            <person name="Jaron S. K."/>
        </authorList>
    </citation>
    <scope>NUCLEOTIDE SEQUENCE</scope>
</reference>
<dbReference type="GO" id="GO:0005739">
    <property type="term" value="C:mitochondrion"/>
    <property type="evidence" value="ECO:0007669"/>
    <property type="project" value="TreeGrafter"/>
</dbReference>
<feature type="transmembrane region" description="Helical" evidence="1">
    <location>
        <begin position="109"/>
        <end position="131"/>
    </location>
</feature>
<dbReference type="InterPro" id="IPR013154">
    <property type="entry name" value="ADH-like_N"/>
</dbReference>
<keyword evidence="1" id="KW-0812">Transmembrane</keyword>
<dbReference type="OrthoDB" id="9930022at2759"/>
<protein>
    <recommendedName>
        <fullName evidence="2">Enoyl reductase (ER) domain-containing protein</fullName>
    </recommendedName>
</protein>
<gene>
    <name evidence="3" type="ORF">AFUS01_LOCUS824</name>
</gene>
<dbReference type="InterPro" id="IPR020843">
    <property type="entry name" value="ER"/>
</dbReference>
<sequence length="482" mass="53093">MNDTGAKKVVKDNLDVAVVQCSNALESIQAWSQLMFQSLQNKLNSLYDAGVVGIENLDLNGKLGHVWLRVGDSCHEAIELLRSQGIHVKLVSYVSNIRSFIRHEVSTQAIYFGVAGLVTGSVIGLCIGYSVKKNSSQAFSTSFSNSLMRAILTTNTNRRIDGITTATTTIPNLLHPDNVLIHVKAMSVDNIDVKIASGYKNVYRYQLGLSSARAPFVLGRECSGIIVDIGHQVYNFEINDRVWVCLPIWASRGVMSEYIVVPEKYVGQKPKNISFEGAATIPYAALMLWRKVIQEAHLDSNNTKNKRILIHLGSVSKNDGVGLLATQVLKSWGARVTISTTEHVEDNFPTGYGVAQLTFLHSLKSLGAESHLILPNDKSLLPNVAQRIFDVVINTDCGDITPHLECFCKDPSKAQVLETFPPEFTNTPATIFHSLMGLLFTKQKPDEESSHYILDECRRLIESGLVAPVVAKSFLKLKPAVK</sequence>
<dbReference type="AlphaFoldDB" id="A0A8J2J5D9"/>
<evidence type="ECO:0000256" key="1">
    <source>
        <dbReference type="SAM" id="Phobius"/>
    </source>
</evidence>
<evidence type="ECO:0000259" key="2">
    <source>
        <dbReference type="SMART" id="SM00829"/>
    </source>
</evidence>
<dbReference type="PANTHER" id="PTHR11695">
    <property type="entry name" value="ALCOHOL DEHYDROGENASE RELATED"/>
    <property type="match status" value="1"/>
</dbReference>
<evidence type="ECO:0000313" key="3">
    <source>
        <dbReference type="EMBL" id="CAG7652996.1"/>
    </source>
</evidence>
<evidence type="ECO:0000313" key="4">
    <source>
        <dbReference type="Proteomes" id="UP000708208"/>
    </source>
</evidence>
<dbReference type="Pfam" id="PF08240">
    <property type="entry name" value="ADH_N"/>
    <property type="match status" value="1"/>
</dbReference>
<feature type="domain" description="Enoyl reductase (ER)" evidence="2">
    <location>
        <begin position="158"/>
        <end position="477"/>
    </location>
</feature>
<organism evidence="3 4">
    <name type="scientific">Allacma fusca</name>
    <dbReference type="NCBI Taxonomy" id="39272"/>
    <lineage>
        <taxon>Eukaryota</taxon>
        <taxon>Metazoa</taxon>
        <taxon>Ecdysozoa</taxon>
        <taxon>Arthropoda</taxon>
        <taxon>Hexapoda</taxon>
        <taxon>Collembola</taxon>
        <taxon>Symphypleona</taxon>
        <taxon>Sminthuridae</taxon>
        <taxon>Allacma</taxon>
    </lineage>
</organism>
<proteinExistence type="predicted"/>
<dbReference type="EMBL" id="CAJVCH010004372">
    <property type="protein sequence ID" value="CAG7652996.1"/>
    <property type="molecule type" value="Genomic_DNA"/>
</dbReference>
<dbReference type="GO" id="GO:0016491">
    <property type="term" value="F:oxidoreductase activity"/>
    <property type="evidence" value="ECO:0007669"/>
    <property type="project" value="InterPro"/>
</dbReference>
<dbReference type="InterPro" id="IPR050700">
    <property type="entry name" value="YIM1/Zinc_Alcohol_DH_Fams"/>
</dbReference>
<keyword evidence="1" id="KW-1133">Transmembrane helix</keyword>
<name>A0A8J2J5D9_9HEXA</name>
<keyword evidence="4" id="KW-1185">Reference proteome</keyword>
<dbReference type="PANTHER" id="PTHR11695:SF645">
    <property type="entry name" value="RETICULON-4-INTERACTING PROTEIN 1, MITOCHONDRIAL-LIKE PROTEIN"/>
    <property type="match status" value="1"/>
</dbReference>
<dbReference type="SMART" id="SM00829">
    <property type="entry name" value="PKS_ER"/>
    <property type="match status" value="1"/>
</dbReference>
<accession>A0A8J2J5D9</accession>
<keyword evidence="1" id="KW-0472">Membrane</keyword>
<dbReference type="Proteomes" id="UP000708208">
    <property type="component" value="Unassembled WGS sequence"/>
</dbReference>
<comment type="caution">
    <text evidence="3">The sequence shown here is derived from an EMBL/GenBank/DDBJ whole genome shotgun (WGS) entry which is preliminary data.</text>
</comment>